<name>A0A3L6TKK8_PANMI</name>
<evidence type="ECO:0000256" key="1">
    <source>
        <dbReference type="SAM" id="MobiDB-lite"/>
    </source>
</evidence>
<protein>
    <submittedName>
        <fullName evidence="2">Uncharacterized protein</fullName>
    </submittedName>
</protein>
<dbReference type="EMBL" id="PQIB02000001">
    <property type="protein sequence ID" value="RLN40166.1"/>
    <property type="molecule type" value="Genomic_DNA"/>
</dbReference>
<evidence type="ECO:0000313" key="3">
    <source>
        <dbReference type="Proteomes" id="UP000275267"/>
    </source>
</evidence>
<proteinExistence type="predicted"/>
<sequence length="190" mass="21668">MAKKIKLSPVMSMLAHWQKMIADRSPIDITTLVVRIATHVKALDYAQMQKKEPARHSVAGTKTRRQTRSSTQQQEQAGPFDHDGTSHMNFVETYEYFTQGGWSVKLSTVRVRKPIMRGITDLTTRVHTMGQQQDQLNIDLAHNTELTQQNRSLNTSLLHDTTSIFTHLGLGQHLHPPQQPQQPQHPPKQH</sequence>
<organism evidence="2 3">
    <name type="scientific">Panicum miliaceum</name>
    <name type="common">Proso millet</name>
    <name type="synonym">Broomcorn millet</name>
    <dbReference type="NCBI Taxonomy" id="4540"/>
    <lineage>
        <taxon>Eukaryota</taxon>
        <taxon>Viridiplantae</taxon>
        <taxon>Streptophyta</taxon>
        <taxon>Embryophyta</taxon>
        <taxon>Tracheophyta</taxon>
        <taxon>Spermatophyta</taxon>
        <taxon>Magnoliopsida</taxon>
        <taxon>Liliopsida</taxon>
        <taxon>Poales</taxon>
        <taxon>Poaceae</taxon>
        <taxon>PACMAD clade</taxon>
        <taxon>Panicoideae</taxon>
        <taxon>Panicodae</taxon>
        <taxon>Paniceae</taxon>
        <taxon>Panicinae</taxon>
        <taxon>Panicum</taxon>
        <taxon>Panicum sect. Panicum</taxon>
    </lineage>
</organism>
<dbReference type="Proteomes" id="UP000275267">
    <property type="component" value="Unassembled WGS sequence"/>
</dbReference>
<evidence type="ECO:0000313" key="2">
    <source>
        <dbReference type="EMBL" id="RLN40166.1"/>
    </source>
</evidence>
<keyword evidence="3" id="KW-1185">Reference proteome</keyword>
<accession>A0A3L6TKK8</accession>
<reference evidence="3" key="1">
    <citation type="journal article" date="2019" name="Nat. Commun.">
        <title>The genome of broomcorn millet.</title>
        <authorList>
            <person name="Zou C."/>
            <person name="Miki D."/>
            <person name="Li D."/>
            <person name="Tang Q."/>
            <person name="Xiao L."/>
            <person name="Rajput S."/>
            <person name="Deng P."/>
            <person name="Jia W."/>
            <person name="Huang R."/>
            <person name="Zhang M."/>
            <person name="Sun Y."/>
            <person name="Hu J."/>
            <person name="Fu X."/>
            <person name="Schnable P.S."/>
            <person name="Li F."/>
            <person name="Zhang H."/>
            <person name="Feng B."/>
            <person name="Zhu X."/>
            <person name="Liu R."/>
            <person name="Schnable J.C."/>
            <person name="Zhu J.-K."/>
            <person name="Zhang H."/>
        </authorList>
    </citation>
    <scope>NUCLEOTIDE SEQUENCE [LARGE SCALE GENOMIC DNA]</scope>
</reference>
<gene>
    <name evidence="2" type="ORF">C2845_PM01G43490</name>
</gene>
<dbReference type="AlphaFoldDB" id="A0A3L6TKK8"/>
<feature type="compositionally biased region" description="Pro residues" evidence="1">
    <location>
        <begin position="177"/>
        <end position="190"/>
    </location>
</feature>
<feature type="region of interest" description="Disordered" evidence="1">
    <location>
        <begin position="170"/>
        <end position="190"/>
    </location>
</feature>
<comment type="caution">
    <text evidence="2">The sequence shown here is derived from an EMBL/GenBank/DDBJ whole genome shotgun (WGS) entry which is preliminary data.</text>
</comment>
<feature type="region of interest" description="Disordered" evidence="1">
    <location>
        <begin position="47"/>
        <end position="85"/>
    </location>
</feature>